<keyword evidence="2" id="KW-1185">Reference proteome</keyword>
<gene>
    <name evidence="1" type="ORF">J2S04_002125</name>
</gene>
<dbReference type="Proteomes" id="UP001229209">
    <property type="component" value="Unassembled WGS sequence"/>
</dbReference>
<protein>
    <submittedName>
        <fullName evidence="1">Enterochelin esterase-like enzyme</fullName>
    </submittedName>
</protein>
<dbReference type="RefSeq" id="WP_306954871.1">
    <property type="nucleotide sequence ID" value="NZ_JAURUO010000011.1"/>
</dbReference>
<evidence type="ECO:0000313" key="2">
    <source>
        <dbReference type="Proteomes" id="UP001229209"/>
    </source>
</evidence>
<dbReference type="InterPro" id="IPR050583">
    <property type="entry name" value="Mycobacterial_A85_antigen"/>
</dbReference>
<dbReference type="InterPro" id="IPR029058">
    <property type="entry name" value="AB_hydrolase_fold"/>
</dbReference>
<evidence type="ECO:0000313" key="1">
    <source>
        <dbReference type="EMBL" id="MDP9729156.1"/>
    </source>
</evidence>
<dbReference type="Pfam" id="PF00756">
    <property type="entry name" value="Esterase"/>
    <property type="match status" value="1"/>
</dbReference>
<comment type="caution">
    <text evidence="1">The sequence shown here is derived from an EMBL/GenBank/DDBJ whole genome shotgun (WGS) entry which is preliminary data.</text>
</comment>
<dbReference type="EMBL" id="JAURUO010000011">
    <property type="protein sequence ID" value="MDP9729156.1"/>
    <property type="molecule type" value="Genomic_DNA"/>
</dbReference>
<accession>A0ABT9LYC8</accession>
<name>A0ABT9LYC8_9BACL</name>
<reference evidence="1 2" key="1">
    <citation type="submission" date="2023-07" db="EMBL/GenBank/DDBJ databases">
        <title>Genomic Encyclopedia of Type Strains, Phase IV (KMG-IV): sequencing the most valuable type-strain genomes for metagenomic binning, comparative biology and taxonomic classification.</title>
        <authorList>
            <person name="Goeker M."/>
        </authorList>
    </citation>
    <scope>NUCLEOTIDE SEQUENCE [LARGE SCALE GENOMIC DNA]</scope>
    <source>
        <strain evidence="1 2">DSM 25924</strain>
    </source>
</reference>
<proteinExistence type="predicted"/>
<dbReference type="InterPro" id="IPR000801">
    <property type="entry name" value="Esterase-like"/>
</dbReference>
<sequence>MDTSRKIEAHVWQSRALGEERTVKVYLPPNYDTHTAYPIVYCHDGLEFFTHGRVATIAQQLIAEGRLKPVLIAGIAVNLQQRNQDYAMDGTRHEAYCEFVLDECIPEIEQHYSVDPTQRSMAGISLGAVATLSMMLHKRSLFRHFMLFSGAYFPSVQEALRMVADLSEYRAYMVVGDEEAEATTPNGVYDFLTYNRQMRDLLQERGMDITYKEAPGNHIWGFWQKLLPDALTWWQPTR</sequence>
<organism evidence="1 2">
    <name type="scientific">Alicyclobacillus tolerans</name>
    <dbReference type="NCBI Taxonomy" id="90970"/>
    <lineage>
        <taxon>Bacteria</taxon>
        <taxon>Bacillati</taxon>
        <taxon>Bacillota</taxon>
        <taxon>Bacilli</taxon>
        <taxon>Bacillales</taxon>
        <taxon>Alicyclobacillaceae</taxon>
        <taxon>Alicyclobacillus</taxon>
    </lineage>
</organism>
<dbReference type="PANTHER" id="PTHR48098">
    <property type="entry name" value="ENTEROCHELIN ESTERASE-RELATED"/>
    <property type="match status" value="1"/>
</dbReference>
<dbReference type="Gene3D" id="3.40.50.1820">
    <property type="entry name" value="alpha/beta hydrolase"/>
    <property type="match status" value="1"/>
</dbReference>
<dbReference type="PANTHER" id="PTHR48098:SF3">
    <property type="entry name" value="IRON(III) ENTEROBACTIN ESTERASE"/>
    <property type="match status" value="1"/>
</dbReference>
<dbReference type="SUPFAM" id="SSF53474">
    <property type="entry name" value="alpha/beta-Hydrolases"/>
    <property type="match status" value="1"/>
</dbReference>